<keyword evidence="6 20" id="KW-0235">DNA replication</keyword>
<keyword evidence="5" id="KW-0433">Leucine-rich repeat</keyword>
<dbReference type="Gene3D" id="3.80.10.10">
    <property type="entry name" value="Ribonuclease Inhibitor"/>
    <property type="match status" value="1"/>
</dbReference>
<evidence type="ECO:0000256" key="10">
    <source>
        <dbReference type="ARBA" id="ARBA00022759"/>
    </source>
</evidence>
<name>A0ABR4NK34_9FUNG</name>
<keyword evidence="4" id="KW-0963">Cytoplasm</keyword>
<dbReference type="SUPFAM" id="SSF88723">
    <property type="entry name" value="PIN domain-like"/>
    <property type="match status" value="1"/>
</dbReference>
<dbReference type="CDD" id="cd09907">
    <property type="entry name" value="H3TH_FEN1-Euk"/>
    <property type="match status" value="1"/>
</dbReference>
<evidence type="ECO:0000256" key="13">
    <source>
        <dbReference type="ARBA" id="ARBA00022839"/>
    </source>
</evidence>
<evidence type="ECO:0000259" key="21">
    <source>
        <dbReference type="SMART" id="SM00484"/>
    </source>
</evidence>
<dbReference type="InterPro" id="IPR003591">
    <property type="entry name" value="Leu-rich_rpt_typical-subtyp"/>
</dbReference>
<dbReference type="InterPro" id="IPR032675">
    <property type="entry name" value="LRR_dom_sf"/>
</dbReference>
<keyword evidence="20" id="KW-0496">Mitochondrion</keyword>
<dbReference type="InterPro" id="IPR036691">
    <property type="entry name" value="Endo/exonu/phosph_ase_sf"/>
</dbReference>
<dbReference type="InterPro" id="IPR029060">
    <property type="entry name" value="PIN-like_dom_sf"/>
</dbReference>
<keyword evidence="7 20" id="KW-0540">Nuclease</keyword>
<evidence type="ECO:0000256" key="6">
    <source>
        <dbReference type="ARBA" id="ARBA00022705"/>
    </source>
</evidence>
<keyword evidence="24" id="KW-1185">Reference proteome</keyword>
<evidence type="ECO:0000256" key="8">
    <source>
        <dbReference type="ARBA" id="ARBA00022723"/>
    </source>
</evidence>
<dbReference type="Gene3D" id="3.60.10.10">
    <property type="entry name" value="Endonuclease/exonuclease/phosphatase"/>
    <property type="match status" value="1"/>
</dbReference>
<keyword evidence="11 20" id="KW-0227">DNA damage</keyword>
<comment type="similarity">
    <text evidence="3">Belongs to the CCR4/nocturin family.</text>
</comment>
<proteinExistence type="inferred from homology"/>
<accession>A0ABR4NK34</accession>
<dbReference type="PRINTS" id="PR00853">
    <property type="entry name" value="XPGRADSUPER"/>
</dbReference>
<dbReference type="GO" id="GO:0004535">
    <property type="term" value="F:poly(A)-specific ribonuclease activity"/>
    <property type="evidence" value="ECO:0007669"/>
    <property type="project" value="UniProtKB-EC"/>
</dbReference>
<dbReference type="Proteomes" id="UP001527925">
    <property type="component" value="Unassembled WGS sequence"/>
</dbReference>
<evidence type="ECO:0000313" key="23">
    <source>
        <dbReference type="EMBL" id="KAL2919829.1"/>
    </source>
</evidence>
<evidence type="ECO:0000256" key="11">
    <source>
        <dbReference type="ARBA" id="ARBA00022763"/>
    </source>
</evidence>
<keyword evidence="16" id="KW-0805">Transcription regulation</keyword>
<comment type="subcellular location">
    <subcellularLocation>
        <location evidence="2">Cytoplasm</location>
    </subcellularLocation>
    <subcellularLocation>
        <location evidence="20">Nucleus</location>
        <location evidence="20">Nucleolus</location>
    </subcellularLocation>
    <subcellularLocation>
        <location evidence="20">Nucleus</location>
        <location evidence="20">Nucleoplasm</location>
    </subcellularLocation>
    <subcellularLocation>
        <location evidence="20">Mitochondrion</location>
    </subcellularLocation>
    <text evidence="20">Resides mostly in the nucleoli and relocalizes to the nucleoplasm upon DNA damage.</text>
</comment>
<feature type="domain" description="XPG-I" evidence="21">
    <location>
        <begin position="125"/>
        <end position="197"/>
    </location>
</feature>
<dbReference type="Pfam" id="PF13855">
    <property type="entry name" value="LRR_8"/>
    <property type="match status" value="1"/>
</dbReference>
<sequence length="1003" mass="111545">MGIHGLSKVICDNAPQATKENDIKNYFGRKVAIDASMSIYHHLMGMFYRTIRMVENGIKPAYVFDGKPPALKSGELQKRGERRAEAQKEAEAAQDAGDVENFDRFSRRTVKVTKEQNEECRRLLRLMGIPYVEAPCEAEAQCAALAKAGKVYAAGSEDMDTLTFGAPVLLRHLTFSEAKKMPIAEFHHDKMLEGLGLTRDEFIDLCILLGCDYCDSIRGIGPHRAMQLIKEHRSIDNILKAIDRKKYTVPDDWPYDEARKLFLEPEVLDPESVQLNWTQPDEEGLVEFLVKEKNFGEDRVRKAAQKLAKLMGTATQGRLDSFFKAVPKDPASAPSGPAKRKMWRSDLPFDAAMSNAYPVFVSGMPPRFPQMHFQKMPAPPGAQAMGHPQHMLHYANGQIAMAQASTLGAASLGLGGPVAPHLRIQLDQAHAARMSSTPHYHARIHASTARSGLATSSSNLNLSANGIAANGGNGGGGGGGGVSDSRMSIASNTVAPPQNERASSWTSLDMGGMLIHNLSKELFRYTFITNLYLNHNNLTSIPPEISNLRSLVLLNLTGNKLTSIPAELGLIVSLRELLLFDNELTFLPPELGQLYQLETLGLEGNPLGDPIPGLFQKDGVTGVITYLRDMCPVGSPPAEREWVALEDSAPAPETNPIEPITVMCYNILCEKYATPQSYAYTPSWALAWDYRKDLILQDILNYNADIVCLQEMAMGQFDDYFKDQLAQLGEYEGICFPKSRAKTMGEYERRQVDGCATLFKTSKFKLLEKHTIEFQQLAMQRADLRQSEDVLNRVMVKDNIAVVAFLEHKASGVRFLVANAHLHWDTAYRDVKLIQTAMMVDEIERLLSVWLKVHPSEGPQQAPSTLLCGDFNAMADSGVYEFLSRGQVPADHEDIKDFNYKPFTSGGLSHKLALKSSYSHIENMDFTNFTPTFRGVIDYIWYSTNTLTITGLLSHVDREYVARSVGFPNAHHPSDHIPLVATFRPKQQNTNAPRKVNFKREST</sequence>
<dbReference type="SUPFAM" id="SSF52058">
    <property type="entry name" value="L domain-like"/>
    <property type="match status" value="1"/>
</dbReference>
<dbReference type="CDD" id="cd09097">
    <property type="entry name" value="Deadenylase_CCR4"/>
    <property type="match status" value="1"/>
</dbReference>
<evidence type="ECO:0000313" key="24">
    <source>
        <dbReference type="Proteomes" id="UP001527925"/>
    </source>
</evidence>
<comment type="similarity">
    <text evidence="20">Belongs to the XPG/RAD2 endonuclease family. FEN1 subfamily.</text>
</comment>
<keyword evidence="15" id="KW-0694">RNA-binding</keyword>
<keyword evidence="18 20" id="KW-0234">DNA repair</keyword>
<dbReference type="SMART" id="SM00484">
    <property type="entry name" value="XPGI"/>
    <property type="match status" value="1"/>
</dbReference>
<reference evidence="23 24" key="1">
    <citation type="submission" date="2023-09" db="EMBL/GenBank/DDBJ databases">
        <title>Pangenome analysis of Batrachochytrium dendrobatidis and related Chytrids.</title>
        <authorList>
            <person name="Yacoub M.N."/>
            <person name="Stajich J.E."/>
            <person name="James T.Y."/>
        </authorList>
    </citation>
    <scope>NUCLEOTIDE SEQUENCE [LARGE SCALE GENOMIC DNA]</scope>
    <source>
        <strain evidence="23 24">JEL0888</strain>
    </source>
</reference>
<dbReference type="Gene3D" id="1.10.150.20">
    <property type="entry name" value="5' to 3' exonuclease, C-terminal subdomain"/>
    <property type="match status" value="1"/>
</dbReference>
<dbReference type="CDD" id="cd09867">
    <property type="entry name" value="PIN_FEN1"/>
    <property type="match status" value="1"/>
</dbReference>
<keyword evidence="8 20" id="KW-0479">Metal-binding</keyword>
<evidence type="ECO:0000259" key="22">
    <source>
        <dbReference type="SMART" id="SM00485"/>
    </source>
</evidence>
<dbReference type="PROSITE" id="PS00842">
    <property type="entry name" value="XPG_2"/>
    <property type="match status" value="1"/>
</dbReference>
<dbReference type="EMBL" id="JADGIZ020000002">
    <property type="protein sequence ID" value="KAL2919829.1"/>
    <property type="molecule type" value="Genomic_DNA"/>
</dbReference>
<dbReference type="InterPro" id="IPR006084">
    <property type="entry name" value="XPG/Rad2"/>
</dbReference>
<evidence type="ECO:0000256" key="7">
    <source>
        <dbReference type="ARBA" id="ARBA00022722"/>
    </source>
</evidence>
<dbReference type="Gene3D" id="3.40.50.1010">
    <property type="entry name" value="5'-nuclease"/>
    <property type="match status" value="1"/>
</dbReference>
<dbReference type="InterPro" id="IPR005135">
    <property type="entry name" value="Endo/exonuclease/phosphatase"/>
</dbReference>
<dbReference type="SMART" id="SM00369">
    <property type="entry name" value="LRR_TYP"/>
    <property type="match status" value="3"/>
</dbReference>
<dbReference type="PROSITE" id="PS00841">
    <property type="entry name" value="XPG_1"/>
    <property type="match status" value="1"/>
</dbReference>
<evidence type="ECO:0000256" key="9">
    <source>
        <dbReference type="ARBA" id="ARBA00022737"/>
    </source>
</evidence>
<keyword evidence="9" id="KW-0677">Repeat</keyword>
<dbReference type="SMART" id="SM00485">
    <property type="entry name" value="XPGN"/>
    <property type="match status" value="1"/>
</dbReference>
<dbReference type="InterPro" id="IPR006085">
    <property type="entry name" value="XPG_DNA_repair_N"/>
</dbReference>
<keyword evidence="19 20" id="KW-0539">Nucleus</keyword>
<evidence type="ECO:0000256" key="15">
    <source>
        <dbReference type="ARBA" id="ARBA00022884"/>
    </source>
</evidence>
<evidence type="ECO:0000256" key="4">
    <source>
        <dbReference type="ARBA" id="ARBA00022490"/>
    </source>
</evidence>
<dbReference type="Pfam" id="PF03372">
    <property type="entry name" value="Exo_endo_phos"/>
    <property type="match status" value="1"/>
</dbReference>
<dbReference type="InterPro" id="IPR008918">
    <property type="entry name" value="HhH2"/>
</dbReference>
<evidence type="ECO:0000256" key="18">
    <source>
        <dbReference type="ARBA" id="ARBA00023204"/>
    </source>
</evidence>
<organism evidence="23 24">
    <name type="scientific">Polyrhizophydium stewartii</name>
    <dbReference type="NCBI Taxonomy" id="2732419"/>
    <lineage>
        <taxon>Eukaryota</taxon>
        <taxon>Fungi</taxon>
        <taxon>Fungi incertae sedis</taxon>
        <taxon>Chytridiomycota</taxon>
        <taxon>Chytridiomycota incertae sedis</taxon>
        <taxon>Chytridiomycetes</taxon>
        <taxon>Rhizophydiales</taxon>
        <taxon>Rhizophydiales incertae sedis</taxon>
        <taxon>Polyrhizophydium</taxon>
    </lineage>
</organism>
<evidence type="ECO:0000256" key="5">
    <source>
        <dbReference type="ARBA" id="ARBA00022614"/>
    </source>
</evidence>
<dbReference type="Pfam" id="PF00752">
    <property type="entry name" value="XPG_N"/>
    <property type="match status" value="1"/>
</dbReference>
<protein>
    <recommendedName>
        <fullName evidence="20">Flap endonuclease 1</fullName>
        <shortName evidence="20">FEN-1</shortName>
        <ecNumber evidence="20">3.1.-.-</ecNumber>
    </recommendedName>
    <alternativeName>
        <fullName evidence="20">Flap structure-specific endonuclease 1</fullName>
    </alternativeName>
</protein>
<dbReference type="InterPro" id="IPR019974">
    <property type="entry name" value="XPG_CS"/>
</dbReference>
<evidence type="ECO:0000256" key="20">
    <source>
        <dbReference type="HAMAP-Rule" id="MF_03140"/>
    </source>
</evidence>
<dbReference type="HAMAP" id="MF_00614">
    <property type="entry name" value="Fen"/>
    <property type="match status" value="1"/>
</dbReference>
<keyword evidence="13 20" id="KW-0269">Exonuclease</keyword>
<comment type="function">
    <text evidence="20">Structure-specific nuclease with 5'-flap endonuclease and 5'-3' exonuclease activities involved in DNA replication and repair. During DNA replication, cleaves the 5'-overhanging flap structure that is generated by displacement synthesis when DNA polymerase encounters the 5'-end of a downstream Okazaki fragment. It enters the flap from the 5'-end and then tracks to cleave the flap base, leaving a nick for ligation. Also involved in the long patch base excision repair (LP-BER) pathway, by cleaving within the apurinic/apyrimidinic (AP) site-terminated flap. Acts as a genome stabilization factor that prevents flaps from equilibrating into structures that lead to duplications and deletions. Also possesses 5'-3' exonuclease activity on nicked or gapped double-stranded DNA, and exhibits RNase H activity. Also involved in replication and repair of rDNA and in repairing mitochondrial DNA.</text>
</comment>
<evidence type="ECO:0000256" key="2">
    <source>
        <dbReference type="ARBA" id="ARBA00004496"/>
    </source>
</evidence>
<dbReference type="InterPro" id="IPR036279">
    <property type="entry name" value="5-3_exonuclease_C_sf"/>
</dbReference>
<dbReference type="InterPro" id="IPR050410">
    <property type="entry name" value="CCR4/nocturin_mRNA_transcr"/>
</dbReference>
<evidence type="ECO:0000256" key="14">
    <source>
        <dbReference type="ARBA" id="ARBA00022842"/>
    </source>
</evidence>
<comment type="cofactor">
    <cofactor evidence="20">
        <name>Mg(2+)</name>
        <dbReference type="ChEBI" id="CHEBI:18420"/>
    </cofactor>
    <text evidence="20">Binds 2 magnesium ions per subunit. They probably participate in the reaction catalyzed by the enzyme. May bind an additional third magnesium ion after substrate binding.</text>
</comment>
<dbReference type="SMART" id="SM00279">
    <property type="entry name" value="HhH2"/>
    <property type="match status" value="1"/>
</dbReference>
<keyword evidence="14 20" id="KW-0460">Magnesium</keyword>
<gene>
    <name evidence="23" type="primary">CCR4</name>
    <name evidence="23" type="ORF">HK105_200746</name>
</gene>
<evidence type="ECO:0000256" key="17">
    <source>
        <dbReference type="ARBA" id="ARBA00023163"/>
    </source>
</evidence>
<dbReference type="SUPFAM" id="SSF56219">
    <property type="entry name" value="DNase I-like"/>
    <property type="match status" value="1"/>
</dbReference>
<evidence type="ECO:0000256" key="16">
    <source>
        <dbReference type="ARBA" id="ARBA00023015"/>
    </source>
</evidence>
<dbReference type="PROSITE" id="PS51450">
    <property type="entry name" value="LRR"/>
    <property type="match status" value="2"/>
</dbReference>
<comment type="caution">
    <text evidence="23">The sequence shown here is derived from an EMBL/GenBank/DDBJ whole genome shotgun (WGS) entry which is preliminary data.</text>
</comment>
<dbReference type="InterPro" id="IPR001611">
    <property type="entry name" value="Leu-rich_rpt"/>
</dbReference>
<evidence type="ECO:0000256" key="12">
    <source>
        <dbReference type="ARBA" id="ARBA00022801"/>
    </source>
</evidence>
<evidence type="ECO:0000256" key="19">
    <source>
        <dbReference type="ARBA" id="ARBA00023242"/>
    </source>
</evidence>
<evidence type="ECO:0000256" key="3">
    <source>
        <dbReference type="ARBA" id="ARBA00010774"/>
    </source>
</evidence>
<keyword evidence="20" id="KW-0597">Phosphoprotein</keyword>
<dbReference type="InterPro" id="IPR023426">
    <property type="entry name" value="Flap_endonuc"/>
</dbReference>
<keyword evidence="12 20" id="KW-0378">Hydrolase</keyword>
<keyword evidence="10 20" id="KW-0255">Endonuclease</keyword>
<dbReference type="EC" id="3.1.-.-" evidence="20"/>
<dbReference type="PANTHER" id="PTHR12121">
    <property type="entry name" value="CARBON CATABOLITE REPRESSOR PROTEIN 4"/>
    <property type="match status" value="1"/>
</dbReference>
<dbReference type="InterPro" id="IPR006086">
    <property type="entry name" value="XPG-I_dom"/>
</dbReference>
<comment type="catalytic activity">
    <reaction evidence="1">
        <text>Exonucleolytic cleavage of poly(A) to 5'-AMP.</text>
        <dbReference type="EC" id="3.1.13.4"/>
    </reaction>
</comment>
<dbReference type="Pfam" id="PF00867">
    <property type="entry name" value="XPG_I"/>
    <property type="match status" value="1"/>
</dbReference>
<feature type="domain" description="XPG N-terminal" evidence="22">
    <location>
        <begin position="1"/>
        <end position="86"/>
    </location>
</feature>
<keyword evidence="17" id="KW-0804">Transcription</keyword>
<dbReference type="PANTHER" id="PTHR12121:SF100">
    <property type="entry name" value="POLY(A)-SPECIFIC RIBONUCLEASE"/>
    <property type="match status" value="1"/>
</dbReference>
<evidence type="ECO:0000256" key="1">
    <source>
        <dbReference type="ARBA" id="ARBA00001663"/>
    </source>
</evidence>
<dbReference type="SUPFAM" id="SSF47807">
    <property type="entry name" value="5' to 3' exonuclease, C-terminal subdomain"/>
    <property type="match status" value="1"/>
</dbReference>